<dbReference type="EMBL" id="HBUE01117189">
    <property type="protein sequence ID" value="CAG6490892.1"/>
    <property type="molecule type" value="Transcribed_RNA"/>
</dbReference>
<dbReference type="AlphaFoldDB" id="A0A8D8CCK0"/>
<evidence type="ECO:0000313" key="1">
    <source>
        <dbReference type="EMBL" id="CAG6490892.1"/>
    </source>
</evidence>
<accession>A0A8D8CCK0</accession>
<sequence length="153" mass="16558">MLSRLISTSCPTSTTILWCHLYLCCNVVRYSKCQRSQKCCTILVMCSYRDRACLVRSTSGRATAFSGRNTKKCPGVSGSKSSGSFESGVIGRELRIASIRASTVDISSKHRAAPAVCFTSNFLACLMFDSQIPPKCGASGGLNLQVISLLWAR</sequence>
<protein>
    <submittedName>
        <fullName evidence="1">(northern house mosquito) hypothetical protein</fullName>
    </submittedName>
</protein>
<organism evidence="1">
    <name type="scientific">Culex pipiens</name>
    <name type="common">House mosquito</name>
    <dbReference type="NCBI Taxonomy" id="7175"/>
    <lineage>
        <taxon>Eukaryota</taxon>
        <taxon>Metazoa</taxon>
        <taxon>Ecdysozoa</taxon>
        <taxon>Arthropoda</taxon>
        <taxon>Hexapoda</taxon>
        <taxon>Insecta</taxon>
        <taxon>Pterygota</taxon>
        <taxon>Neoptera</taxon>
        <taxon>Endopterygota</taxon>
        <taxon>Diptera</taxon>
        <taxon>Nematocera</taxon>
        <taxon>Culicoidea</taxon>
        <taxon>Culicidae</taxon>
        <taxon>Culicinae</taxon>
        <taxon>Culicini</taxon>
        <taxon>Culex</taxon>
        <taxon>Culex</taxon>
    </lineage>
</organism>
<reference evidence="1" key="1">
    <citation type="submission" date="2021-05" db="EMBL/GenBank/DDBJ databases">
        <authorList>
            <person name="Alioto T."/>
            <person name="Alioto T."/>
            <person name="Gomez Garrido J."/>
        </authorList>
    </citation>
    <scope>NUCLEOTIDE SEQUENCE</scope>
</reference>
<name>A0A8D8CCK0_CULPI</name>
<proteinExistence type="predicted"/>